<sequence length="420" mass="45929">MKNMIKPLLLALSGVTVALVTAGASAQTKVTITVASFPDLDRGVKAAIPLYQKLHPEVEIKLASLAYPDHHTAMTTALATGANLPDVMAVDNDFIGKFAESGGLEDLSKAPYNAMQYRSKVAKFSYPQAMSGTGALNAMPVDIGPGAMFYRKDLTDKAGVTEADLTKSWESYIEAGKKVKAATGAYMLGNAVDIKDIYIRSGLKDGEGIYFDKKGQPLVTSARFAKAFELAKAARTAGIDGKIGAWSNEWTEGFKRDRIASQMMGAWLNGHLTNWLAKESAGKWRSAQLPNNSFGYWGGSFYAIPKKAQNKAAAWEFIKFLTLNKEMQLEAFRKLDAFPSLIEAQNDAFLDQPIEYLGGQKARQQWKVAADKIQAIAVDKYDPVARDVVNAELEKVLEQNKDIKTALADAQATLKKRVRR</sequence>
<accession>A0ABZ0CZJ9</accession>
<reference evidence="4 5" key="1">
    <citation type="submission" date="2023-10" db="EMBL/GenBank/DDBJ databases">
        <title>Bacteria for the degradation of biodegradable plastic PBAT(Polybutylene adipate terephthalate).</title>
        <authorList>
            <person name="Weon H.-Y."/>
            <person name="Yeon J."/>
        </authorList>
    </citation>
    <scope>NUCLEOTIDE SEQUENCE [LARGE SCALE GENOMIC DNA]</scope>
    <source>
        <strain evidence="4 5">SBD 7-3</strain>
    </source>
</reference>
<evidence type="ECO:0000313" key="5">
    <source>
        <dbReference type="Proteomes" id="UP001303946"/>
    </source>
</evidence>
<evidence type="ECO:0000256" key="3">
    <source>
        <dbReference type="SAM" id="SignalP"/>
    </source>
</evidence>
<protein>
    <submittedName>
        <fullName evidence="4">Extracellular solute-binding protein</fullName>
    </submittedName>
</protein>
<dbReference type="PANTHER" id="PTHR43649:SF32">
    <property type="entry name" value="SUGAR BINDING SECRETED PROTEIN"/>
    <property type="match status" value="1"/>
</dbReference>
<feature type="chain" id="PRO_5046645094" evidence="3">
    <location>
        <begin position="27"/>
        <end position="420"/>
    </location>
</feature>
<gene>
    <name evidence="4" type="ORF">RXV79_26545</name>
</gene>
<dbReference type="EMBL" id="CP136336">
    <property type="protein sequence ID" value="WOB08445.1"/>
    <property type="molecule type" value="Genomic_DNA"/>
</dbReference>
<organism evidence="4 5">
    <name type="scientific">Piscinibacter gummiphilus</name>
    <dbReference type="NCBI Taxonomy" id="946333"/>
    <lineage>
        <taxon>Bacteria</taxon>
        <taxon>Pseudomonadati</taxon>
        <taxon>Pseudomonadota</taxon>
        <taxon>Betaproteobacteria</taxon>
        <taxon>Burkholderiales</taxon>
        <taxon>Sphaerotilaceae</taxon>
        <taxon>Piscinibacter</taxon>
    </lineage>
</organism>
<comment type="similarity">
    <text evidence="2">Belongs to the bacterial solute-binding protein 1 family.</text>
</comment>
<dbReference type="Proteomes" id="UP001303946">
    <property type="component" value="Chromosome"/>
</dbReference>
<dbReference type="Pfam" id="PF01547">
    <property type="entry name" value="SBP_bac_1"/>
    <property type="match status" value="1"/>
</dbReference>
<evidence type="ECO:0000313" key="4">
    <source>
        <dbReference type="EMBL" id="WOB08445.1"/>
    </source>
</evidence>
<dbReference type="InterPro" id="IPR006059">
    <property type="entry name" value="SBP"/>
</dbReference>
<dbReference type="PANTHER" id="PTHR43649">
    <property type="entry name" value="ARABINOSE-BINDING PROTEIN-RELATED"/>
    <property type="match status" value="1"/>
</dbReference>
<evidence type="ECO:0000256" key="2">
    <source>
        <dbReference type="ARBA" id="ARBA00008520"/>
    </source>
</evidence>
<dbReference type="Gene3D" id="3.40.190.10">
    <property type="entry name" value="Periplasmic binding protein-like II"/>
    <property type="match status" value="1"/>
</dbReference>
<proteinExistence type="inferred from homology"/>
<name>A0ABZ0CZJ9_9BURK</name>
<evidence type="ECO:0000256" key="1">
    <source>
        <dbReference type="ARBA" id="ARBA00004418"/>
    </source>
</evidence>
<dbReference type="SUPFAM" id="SSF53850">
    <property type="entry name" value="Periplasmic binding protein-like II"/>
    <property type="match status" value="1"/>
</dbReference>
<dbReference type="RefSeq" id="WP_316701205.1">
    <property type="nucleotide sequence ID" value="NZ_CP136336.1"/>
</dbReference>
<comment type="subcellular location">
    <subcellularLocation>
        <location evidence="1">Periplasm</location>
    </subcellularLocation>
</comment>
<keyword evidence="3" id="KW-0732">Signal</keyword>
<feature type="signal peptide" evidence="3">
    <location>
        <begin position="1"/>
        <end position="26"/>
    </location>
</feature>
<keyword evidence="5" id="KW-1185">Reference proteome</keyword>
<dbReference type="InterPro" id="IPR050490">
    <property type="entry name" value="Bact_solute-bd_prot1"/>
</dbReference>